<feature type="domain" description="Response regulatory" evidence="3">
    <location>
        <begin position="5"/>
        <end position="119"/>
    </location>
</feature>
<dbReference type="InterPro" id="IPR009057">
    <property type="entry name" value="Homeodomain-like_sf"/>
</dbReference>
<sequence length="184" mass="20400">MSSKRLLIIEDDTAFASVLHKRLLRYGFEAQVAFDAPSALHLAYQWHPHFVILDMKLGNDSGLVLLPQLRQSLPQARIVLLTGYASIATAVQAVKQGADDYLAKPVETQSLLASLQPSPTHPDAMIAAKSVDESKAMMSPERLEWEHIQTVLAMHGGNISAAARAMNMHRRTLQRKLSKRPVKQ</sequence>
<dbReference type="InterPro" id="IPR050595">
    <property type="entry name" value="Bact_response_regulator"/>
</dbReference>
<dbReference type="GO" id="GO:0000160">
    <property type="term" value="P:phosphorelay signal transduction system"/>
    <property type="evidence" value="ECO:0007669"/>
    <property type="project" value="InterPro"/>
</dbReference>
<organism evidence="4 5">
    <name type="scientific">Echinimonas agarilytica</name>
    <dbReference type="NCBI Taxonomy" id="1215918"/>
    <lineage>
        <taxon>Bacteria</taxon>
        <taxon>Pseudomonadati</taxon>
        <taxon>Pseudomonadota</taxon>
        <taxon>Gammaproteobacteria</taxon>
        <taxon>Alteromonadales</taxon>
        <taxon>Echinimonadaceae</taxon>
        <taxon>Echinimonas</taxon>
    </lineage>
</organism>
<dbReference type="InterPro" id="IPR002197">
    <property type="entry name" value="HTH_Fis"/>
</dbReference>
<gene>
    <name evidence="4" type="ORF">NAF29_00475</name>
</gene>
<dbReference type="PROSITE" id="PS50110">
    <property type="entry name" value="RESPONSE_REGULATORY"/>
    <property type="match status" value="1"/>
</dbReference>
<dbReference type="InterPro" id="IPR011006">
    <property type="entry name" value="CheY-like_superfamily"/>
</dbReference>
<evidence type="ECO:0000256" key="2">
    <source>
        <dbReference type="PROSITE-ProRule" id="PRU00169"/>
    </source>
</evidence>
<evidence type="ECO:0000313" key="5">
    <source>
        <dbReference type="Proteomes" id="UP001165393"/>
    </source>
</evidence>
<feature type="modified residue" description="4-aspartylphosphate" evidence="2">
    <location>
        <position position="54"/>
    </location>
</feature>
<dbReference type="PANTHER" id="PTHR44591">
    <property type="entry name" value="STRESS RESPONSE REGULATOR PROTEIN 1"/>
    <property type="match status" value="1"/>
</dbReference>
<dbReference type="Gene3D" id="1.10.10.60">
    <property type="entry name" value="Homeodomain-like"/>
    <property type="match status" value="1"/>
</dbReference>
<dbReference type="AlphaFoldDB" id="A0AA42B672"/>
<comment type="caution">
    <text evidence="4">The sequence shown here is derived from an EMBL/GenBank/DDBJ whole genome shotgun (WGS) entry which is preliminary data.</text>
</comment>
<dbReference type="PRINTS" id="PR01590">
    <property type="entry name" value="HTHFIS"/>
</dbReference>
<protein>
    <submittedName>
        <fullName evidence="4">Response regulator</fullName>
    </submittedName>
</protein>
<dbReference type="EMBL" id="JAMQGP010000001">
    <property type="protein sequence ID" value="MCM2678146.1"/>
    <property type="molecule type" value="Genomic_DNA"/>
</dbReference>
<evidence type="ECO:0000256" key="1">
    <source>
        <dbReference type="ARBA" id="ARBA00022553"/>
    </source>
</evidence>
<keyword evidence="1 2" id="KW-0597">Phosphoprotein</keyword>
<evidence type="ECO:0000259" key="3">
    <source>
        <dbReference type="PROSITE" id="PS50110"/>
    </source>
</evidence>
<dbReference type="Pfam" id="PF00072">
    <property type="entry name" value="Response_reg"/>
    <property type="match status" value="1"/>
</dbReference>
<name>A0AA42B672_9GAMM</name>
<dbReference type="CDD" id="cd17563">
    <property type="entry name" value="REC_RegA-like"/>
    <property type="match status" value="1"/>
</dbReference>
<dbReference type="Proteomes" id="UP001165393">
    <property type="component" value="Unassembled WGS sequence"/>
</dbReference>
<dbReference type="PANTHER" id="PTHR44591:SF3">
    <property type="entry name" value="RESPONSE REGULATORY DOMAIN-CONTAINING PROTEIN"/>
    <property type="match status" value="1"/>
</dbReference>
<proteinExistence type="predicted"/>
<dbReference type="Pfam" id="PF02954">
    <property type="entry name" value="HTH_8"/>
    <property type="match status" value="1"/>
</dbReference>
<evidence type="ECO:0000313" key="4">
    <source>
        <dbReference type="EMBL" id="MCM2678146.1"/>
    </source>
</evidence>
<dbReference type="Gene3D" id="3.40.50.2300">
    <property type="match status" value="1"/>
</dbReference>
<dbReference type="SUPFAM" id="SSF46689">
    <property type="entry name" value="Homeodomain-like"/>
    <property type="match status" value="1"/>
</dbReference>
<reference evidence="4 5" key="1">
    <citation type="journal article" date="2013" name="Antonie Van Leeuwenhoek">
        <title>Echinimonas agarilytica gen. nov., sp. nov., a new gammaproteobacterium isolated from the sea urchin Strongylocentrotus intermedius.</title>
        <authorList>
            <person name="Nedashkovskaya O.I."/>
            <person name="Stenkova A.M."/>
            <person name="Zhukova N.V."/>
            <person name="Van Trappen S."/>
            <person name="Lee J.S."/>
            <person name="Kim S.B."/>
        </authorList>
    </citation>
    <scope>NUCLEOTIDE SEQUENCE [LARGE SCALE GENOMIC DNA]</scope>
    <source>
        <strain evidence="4 5">KMM 6351</strain>
    </source>
</reference>
<keyword evidence="5" id="KW-1185">Reference proteome</keyword>
<dbReference type="SUPFAM" id="SSF52172">
    <property type="entry name" value="CheY-like"/>
    <property type="match status" value="1"/>
</dbReference>
<dbReference type="InterPro" id="IPR001789">
    <property type="entry name" value="Sig_transdc_resp-reg_receiver"/>
</dbReference>
<dbReference type="RefSeq" id="WP_251259463.1">
    <property type="nucleotide sequence ID" value="NZ_JAMQGP010000001.1"/>
</dbReference>
<dbReference type="SMART" id="SM00448">
    <property type="entry name" value="REC"/>
    <property type="match status" value="1"/>
</dbReference>
<dbReference type="GO" id="GO:0043565">
    <property type="term" value="F:sequence-specific DNA binding"/>
    <property type="evidence" value="ECO:0007669"/>
    <property type="project" value="InterPro"/>
</dbReference>
<accession>A0AA42B672</accession>